<feature type="domain" description="GST C-terminal" evidence="3">
    <location>
        <begin position="86"/>
        <end position="188"/>
    </location>
</feature>
<protein>
    <submittedName>
        <fullName evidence="4">Glutathione S-transferase</fullName>
    </submittedName>
</protein>
<dbReference type="PROSITE" id="PS50405">
    <property type="entry name" value="GST_CTER"/>
    <property type="match status" value="1"/>
</dbReference>
<evidence type="ECO:0000313" key="4">
    <source>
        <dbReference type="EMBL" id="RKP06054.1"/>
    </source>
</evidence>
<evidence type="ECO:0000259" key="3">
    <source>
        <dbReference type="PROSITE" id="PS50405"/>
    </source>
</evidence>
<feature type="domain" description="GST N-terminal" evidence="2">
    <location>
        <begin position="2"/>
        <end position="82"/>
    </location>
</feature>
<dbReference type="PANTHER" id="PTHR43986">
    <property type="entry name" value="ELONGATION FACTOR 1-GAMMA"/>
    <property type="match status" value="1"/>
</dbReference>
<dbReference type="InterPro" id="IPR036282">
    <property type="entry name" value="Glutathione-S-Trfase_C_sf"/>
</dbReference>
<name>A0A4P9XJU9_9FUNG</name>
<organism evidence="4 5">
    <name type="scientific">Thamnocephalis sphaerospora</name>
    <dbReference type="NCBI Taxonomy" id="78915"/>
    <lineage>
        <taxon>Eukaryota</taxon>
        <taxon>Fungi</taxon>
        <taxon>Fungi incertae sedis</taxon>
        <taxon>Zoopagomycota</taxon>
        <taxon>Zoopagomycotina</taxon>
        <taxon>Zoopagomycetes</taxon>
        <taxon>Zoopagales</taxon>
        <taxon>Sigmoideomycetaceae</taxon>
        <taxon>Thamnocephalis</taxon>
    </lineage>
</organism>
<dbReference type="GO" id="GO:0005634">
    <property type="term" value="C:nucleus"/>
    <property type="evidence" value="ECO:0007669"/>
    <property type="project" value="TreeGrafter"/>
</dbReference>
<dbReference type="SUPFAM" id="SSF47616">
    <property type="entry name" value="GST C-terminal domain-like"/>
    <property type="match status" value="1"/>
</dbReference>
<proteinExistence type="inferred from homology"/>
<dbReference type="InterPro" id="IPR036249">
    <property type="entry name" value="Thioredoxin-like_sf"/>
</dbReference>
<dbReference type="FunFam" id="3.40.30.10:FF:000148">
    <property type="entry name" value="Elongation factor 1B gamma"/>
    <property type="match status" value="1"/>
</dbReference>
<dbReference type="InterPro" id="IPR004045">
    <property type="entry name" value="Glutathione_S-Trfase_N"/>
</dbReference>
<dbReference type="Proteomes" id="UP000271241">
    <property type="component" value="Unassembled WGS sequence"/>
</dbReference>
<comment type="similarity">
    <text evidence="1">Belongs to the GST superfamily.</text>
</comment>
<dbReference type="Gene3D" id="3.40.30.10">
    <property type="entry name" value="Glutaredoxin"/>
    <property type="match status" value="1"/>
</dbReference>
<evidence type="ECO:0000259" key="2">
    <source>
        <dbReference type="PROSITE" id="PS50404"/>
    </source>
</evidence>
<dbReference type="OrthoDB" id="249703at2759"/>
<reference evidence="5" key="1">
    <citation type="journal article" date="2018" name="Nat. Microbiol.">
        <title>Leveraging single-cell genomics to expand the fungal tree of life.</title>
        <authorList>
            <person name="Ahrendt S.R."/>
            <person name="Quandt C.A."/>
            <person name="Ciobanu D."/>
            <person name="Clum A."/>
            <person name="Salamov A."/>
            <person name="Andreopoulos B."/>
            <person name="Cheng J.F."/>
            <person name="Woyke T."/>
            <person name="Pelin A."/>
            <person name="Henrissat B."/>
            <person name="Reynolds N.K."/>
            <person name="Benny G.L."/>
            <person name="Smith M.E."/>
            <person name="James T.Y."/>
            <person name="Grigoriev I.V."/>
        </authorList>
    </citation>
    <scope>NUCLEOTIDE SEQUENCE [LARGE SCALE GENOMIC DNA]</scope>
    <source>
        <strain evidence="5">RSA 1356</strain>
    </source>
</reference>
<dbReference type="Pfam" id="PF02798">
    <property type="entry name" value="GST_N"/>
    <property type="match status" value="1"/>
</dbReference>
<dbReference type="AlphaFoldDB" id="A0A4P9XJU9"/>
<keyword evidence="4" id="KW-0808">Transferase</keyword>
<dbReference type="PROSITE" id="PS50404">
    <property type="entry name" value="GST_NTER"/>
    <property type="match status" value="1"/>
</dbReference>
<sequence>MTFGTIHTYPQNPRAAKAAIAAQYVGVELSIPQFAMGTANKTPEFLAKFPTGQVPAFENDKVNLFESNAIAYYVASQGEAKLLGASKEQTAEVLQWLFFTTNRVDGPLIQWLMPIFGYAPYNKATYTKAVQDTKGALELLNNVLLRKTYLVGESITLADIVLGASLVAGFTTVLAPEHIQTYKNLLRY</sequence>
<evidence type="ECO:0000313" key="5">
    <source>
        <dbReference type="Proteomes" id="UP000271241"/>
    </source>
</evidence>
<dbReference type="GO" id="GO:0006414">
    <property type="term" value="P:translational elongation"/>
    <property type="evidence" value="ECO:0007669"/>
    <property type="project" value="TreeGrafter"/>
</dbReference>
<dbReference type="EMBL" id="KZ992965">
    <property type="protein sequence ID" value="RKP06054.1"/>
    <property type="molecule type" value="Genomic_DNA"/>
</dbReference>
<dbReference type="GO" id="GO:0016740">
    <property type="term" value="F:transferase activity"/>
    <property type="evidence" value="ECO:0007669"/>
    <property type="project" value="UniProtKB-KW"/>
</dbReference>
<feature type="non-terminal residue" evidence="4">
    <location>
        <position position="188"/>
    </location>
</feature>
<dbReference type="STRING" id="78915.A0A4P9XJU9"/>
<dbReference type="Gene3D" id="1.20.1050.10">
    <property type="match status" value="1"/>
</dbReference>
<gene>
    <name evidence="4" type="ORF">THASP1DRAFT_32122</name>
</gene>
<dbReference type="PANTHER" id="PTHR43986:SF1">
    <property type="entry name" value="ELONGATION FACTOR 1-GAMMA"/>
    <property type="match status" value="1"/>
</dbReference>
<dbReference type="CDD" id="cd03044">
    <property type="entry name" value="GST_N_EF1Bgamma"/>
    <property type="match status" value="1"/>
</dbReference>
<dbReference type="InterPro" id="IPR004046">
    <property type="entry name" value="GST_C"/>
</dbReference>
<dbReference type="CDD" id="cd03181">
    <property type="entry name" value="GST_C_EF1Bgamma_like"/>
    <property type="match status" value="1"/>
</dbReference>
<dbReference type="GO" id="GO:0005737">
    <property type="term" value="C:cytoplasm"/>
    <property type="evidence" value="ECO:0007669"/>
    <property type="project" value="TreeGrafter"/>
</dbReference>
<dbReference type="InterPro" id="IPR050802">
    <property type="entry name" value="EF-GSTs"/>
</dbReference>
<dbReference type="Pfam" id="PF00043">
    <property type="entry name" value="GST_C"/>
    <property type="match status" value="1"/>
</dbReference>
<dbReference type="SFLD" id="SFLDG00358">
    <property type="entry name" value="Main_(cytGST)"/>
    <property type="match status" value="1"/>
</dbReference>
<evidence type="ECO:0000256" key="1">
    <source>
        <dbReference type="RuleBase" id="RU003494"/>
    </source>
</evidence>
<dbReference type="InterPro" id="IPR040079">
    <property type="entry name" value="Glutathione_S-Trfase"/>
</dbReference>
<dbReference type="InterPro" id="IPR010987">
    <property type="entry name" value="Glutathione-S-Trfase_C-like"/>
</dbReference>
<accession>A0A4P9XJU9</accession>
<dbReference type="SUPFAM" id="SSF52833">
    <property type="entry name" value="Thioredoxin-like"/>
    <property type="match status" value="1"/>
</dbReference>
<dbReference type="SFLD" id="SFLDS00019">
    <property type="entry name" value="Glutathione_Transferase_(cytos"/>
    <property type="match status" value="1"/>
</dbReference>
<keyword evidence="5" id="KW-1185">Reference proteome</keyword>